<protein>
    <submittedName>
        <fullName evidence="4">Quinone oxidoreductase</fullName>
    </submittedName>
</protein>
<gene>
    <name evidence="4" type="ORF">ACFSAG_07470</name>
</gene>
<evidence type="ECO:0000313" key="4">
    <source>
        <dbReference type="EMBL" id="MFD1766679.1"/>
    </source>
</evidence>
<evidence type="ECO:0000256" key="1">
    <source>
        <dbReference type="ARBA" id="ARBA00022857"/>
    </source>
</evidence>
<sequence>MSITLARRATIRSFGGPEAIEIDEVELAPPGPGEVRMRNSAIGLNFIDTYHRSGLYPIELPSGLGVEAAGVVEAVGEGVDGFGVGDRVCTFGPERGAYATARNIAASSLLKTPDDVSDELAAAALLKGCTVEFLVERCARIEAGEHVLVHAAAGGVGLILIQWLKALGAHVIGTVSTEAKADLARAAGADHVILYGDGNDDVARQVREWTGGKGVRVSFDGVGKDSWMASLDSVARRGLIVSYGNASGPVTGVALGQLAAKGSLFVTRPGLYDYYRTPVERAAGCARMFEMLASGAINVTIGQRYRLDDIVIAHRDLEARKTSGATLIVP</sequence>
<dbReference type="SUPFAM" id="SSF50129">
    <property type="entry name" value="GroES-like"/>
    <property type="match status" value="1"/>
</dbReference>
<organism evidence="4 5">
    <name type="scientific">Sphingorhabdus buctiana</name>
    <dbReference type="NCBI Taxonomy" id="1508805"/>
    <lineage>
        <taxon>Bacteria</taxon>
        <taxon>Pseudomonadati</taxon>
        <taxon>Pseudomonadota</taxon>
        <taxon>Alphaproteobacteria</taxon>
        <taxon>Sphingomonadales</taxon>
        <taxon>Sphingomonadaceae</taxon>
        <taxon>Sphingorhabdus</taxon>
    </lineage>
</organism>
<evidence type="ECO:0000256" key="2">
    <source>
        <dbReference type="ARBA" id="ARBA00023002"/>
    </source>
</evidence>
<evidence type="ECO:0000259" key="3">
    <source>
        <dbReference type="SMART" id="SM00829"/>
    </source>
</evidence>
<keyword evidence="5" id="KW-1185">Reference proteome</keyword>
<dbReference type="InterPro" id="IPR011032">
    <property type="entry name" value="GroES-like_sf"/>
</dbReference>
<comment type="caution">
    <text evidence="4">The sequence shown here is derived from an EMBL/GenBank/DDBJ whole genome shotgun (WGS) entry which is preliminary data.</text>
</comment>
<dbReference type="InterPro" id="IPR002364">
    <property type="entry name" value="Quin_OxRdtase/zeta-crystal_CS"/>
</dbReference>
<dbReference type="Pfam" id="PF00107">
    <property type="entry name" value="ADH_zinc_N"/>
    <property type="match status" value="1"/>
</dbReference>
<dbReference type="NCBIfam" id="NF008024">
    <property type="entry name" value="PRK10754.1"/>
    <property type="match status" value="1"/>
</dbReference>
<dbReference type="PANTHER" id="PTHR48106:SF13">
    <property type="entry name" value="QUINONE OXIDOREDUCTASE-RELATED"/>
    <property type="match status" value="1"/>
</dbReference>
<dbReference type="SMART" id="SM00829">
    <property type="entry name" value="PKS_ER"/>
    <property type="match status" value="1"/>
</dbReference>
<dbReference type="Gene3D" id="3.40.50.720">
    <property type="entry name" value="NAD(P)-binding Rossmann-like Domain"/>
    <property type="match status" value="1"/>
</dbReference>
<dbReference type="PANTHER" id="PTHR48106">
    <property type="entry name" value="QUINONE OXIDOREDUCTASE PIG3-RELATED"/>
    <property type="match status" value="1"/>
</dbReference>
<proteinExistence type="predicted"/>
<dbReference type="InterPro" id="IPR013154">
    <property type="entry name" value="ADH-like_N"/>
</dbReference>
<dbReference type="InterPro" id="IPR047618">
    <property type="entry name" value="QOR-like"/>
</dbReference>
<evidence type="ECO:0000313" key="5">
    <source>
        <dbReference type="Proteomes" id="UP001597215"/>
    </source>
</evidence>
<dbReference type="Proteomes" id="UP001597215">
    <property type="component" value="Unassembled WGS sequence"/>
</dbReference>
<accession>A0ABW4MC84</accession>
<name>A0ABW4MC84_9SPHN</name>
<dbReference type="Gene3D" id="3.90.180.10">
    <property type="entry name" value="Medium-chain alcohol dehydrogenases, catalytic domain"/>
    <property type="match status" value="1"/>
</dbReference>
<dbReference type="CDD" id="cd05286">
    <property type="entry name" value="QOR2"/>
    <property type="match status" value="1"/>
</dbReference>
<dbReference type="Pfam" id="PF08240">
    <property type="entry name" value="ADH_N"/>
    <property type="match status" value="1"/>
</dbReference>
<dbReference type="InterPro" id="IPR020843">
    <property type="entry name" value="ER"/>
</dbReference>
<feature type="domain" description="Enoyl reductase (ER)" evidence="3">
    <location>
        <begin position="15"/>
        <end position="328"/>
    </location>
</feature>
<dbReference type="InterPro" id="IPR036291">
    <property type="entry name" value="NAD(P)-bd_dom_sf"/>
</dbReference>
<reference evidence="5" key="1">
    <citation type="journal article" date="2019" name="Int. J. Syst. Evol. Microbiol.">
        <title>The Global Catalogue of Microorganisms (GCM) 10K type strain sequencing project: providing services to taxonomists for standard genome sequencing and annotation.</title>
        <authorList>
            <consortium name="The Broad Institute Genomics Platform"/>
            <consortium name="The Broad Institute Genome Sequencing Center for Infectious Disease"/>
            <person name="Wu L."/>
            <person name="Ma J."/>
        </authorList>
    </citation>
    <scope>NUCLEOTIDE SEQUENCE [LARGE SCALE GENOMIC DNA]</scope>
    <source>
        <strain evidence="5">CGMCC 1.12449</strain>
    </source>
</reference>
<dbReference type="SUPFAM" id="SSF51735">
    <property type="entry name" value="NAD(P)-binding Rossmann-fold domains"/>
    <property type="match status" value="1"/>
</dbReference>
<keyword evidence="1" id="KW-0521">NADP</keyword>
<keyword evidence="2" id="KW-0560">Oxidoreductase</keyword>
<dbReference type="EMBL" id="JBHUEL010000007">
    <property type="protein sequence ID" value="MFD1766679.1"/>
    <property type="molecule type" value="Genomic_DNA"/>
</dbReference>
<dbReference type="PROSITE" id="PS01162">
    <property type="entry name" value="QOR_ZETA_CRYSTAL"/>
    <property type="match status" value="1"/>
</dbReference>
<dbReference type="RefSeq" id="WP_374612088.1">
    <property type="nucleotide sequence ID" value="NZ_JBHUEL010000007.1"/>
</dbReference>
<dbReference type="InterPro" id="IPR013149">
    <property type="entry name" value="ADH-like_C"/>
</dbReference>